<name>A0A0E1NKS1_YEREN</name>
<proteinExistence type="predicted"/>
<keyword evidence="1" id="KW-0969">Cilium</keyword>
<keyword evidence="1" id="KW-0282">Flagellum</keyword>
<dbReference type="RefSeq" id="WP_005164470.1">
    <property type="nucleotide sequence ID" value="NZ_CAADJK010000001.1"/>
</dbReference>
<reference evidence="2 4" key="2">
    <citation type="submission" date="2021-01" db="EMBL/GenBank/DDBJ databases">
        <title>FDA dAtabase for Regulatory Grade micrObial Sequences (FDA-ARGOS): Supporting development and validation of Infectious Disease Dx tests.</title>
        <authorList>
            <person name="Blissenbach B."/>
            <person name="Krut O."/>
            <person name="Tallon L."/>
            <person name="Sadzewicz L."/>
            <person name="Zhao X."/>
            <person name="Boylan J."/>
            <person name="Ott S."/>
            <person name="Bowen H."/>
            <person name="Vavikolanu K."/>
            <person name="Mehta A."/>
            <person name="Aluvathingal J."/>
            <person name="Nadendla S."/>
            <person name="Yan Y."/>
            <person name="Sichtig H."/>
        </authorList>
    </citation>
    <scope>NUCLEOTIDE SEQUENCE [LARGE SCALE GENOMIC DNA]</scope>
    <source>
        <strain evidence="2 4">FDAARGOS_1082</strain>
    </source>
</reference>
<dbReference type="InterPro" id="IPR009420">
    <property type="entry name" value="FlhE"/>
</dbReference>
<evidence type="ECO:0000313" key="2">
    <source>
        <dbReference type="EMBL" id="QQU47228.1"/>
    </source>
</evidence>
<dbReference type="SMR" id="A0A0E1NKS1"/>
<dbReference type="Proteomes" id="UP000595309">
    <property type="component" value="Chromosome"/>
</dbReference>
<sequence>MLTCLSRRVLVGLFSIGILPLNAMASGSWVADDIGITQSVRGVAISAKPLQSPVALAQDNARIVSISWRYQLMSAAPDGLQVKLCTPTRCMPLEGGSGLSRGLAGEAAATQLTFIYFIAGKGRVNPPLQVINHQVIVNYR</sequence>
<protein>
    <submittedName>
        <fullName evidence="1">Flagellar protein FlhE</fullName>
    </submittedName>
</protein>
<dbReference type="AlphaFoldDB" id="A0A0E1NKS1"/>
<dbReference type="KEGG" id="yew:CH47_1908"/>
<dbReference type="EMBL" id="CP068146">
    <property type="protein sequence ID" value="QQU47228.1"/>
    <property type="molecule type" value="Genomic_DNA"/>
</dbReference>
<keyword evidence="1" id="KW-0966">Cell projection</keyword>
<dbReference type="EMBL" id="CGBR01000022">
    <property type="protein sequence ID" value="CFQ67768.1"/>
    <property type="molecule type" value="Genomic_DNA"/>
</dbReference>
<dbReference type="Pfam" id="PF06366">
    <property type="entry name" value="FlhE"/>
    <property type="match status" value="1"/>
</dbReference>
<dbReference type="Proteomes" id="UP000048841">
    <property type="component" value="Unassembled WGS sequence"/>
</dbReference>
<evidence type="ECO:0000313" key="1">
    <source>
        <dbReference type="EMBL" id="CFQ67768.1"/>
    </source>
</evidence>
<gene>
    <name evidence="1" type="primary">flhE</name>
    <name evidence="1" type="ORF">ERS137941_02903</name>
    <name evidence="2" type="ORF">I6I39_00105</name>
</gene>
<evidence type="ECO:0000313" key="3">
    <source>
        <dbReference type="Proteomes" id="UP000048841"/>
    </source>
</evidence>
<evidence type="ECO:0000313" key="4">
    <source>
        <dbReference type="Proteomes" id="UP000595309"/>
    </source>
</evidence>
<reference evidence="1 3" key="1">
    <citation type="submission" date="2015-03" db="EMBL/GenBank/DDBJ databases">
        <authorList>
            <person name="Murphy D."/>
        </authorList>
    </citation>
    <scope>NUCLEOTIDE SEQUENCE [LARGE SCALE GENOMIC DNA]</scope>
    <source>
        <strain evidence="1 3">IP26249</strain>
    </source>
</reference>
<accession>A0A0E1NKS1</accession>
<dbReference type="KEGG" id="yet:CH48_3301"/>
<dbReference type="PATRIC" id="fig|630.129.peg.1657"/>
<dbReference type="GeneID" id="31409509"/>
<organism evidence="1 3">
    <name type="scientific">Yersinia enterocolitica</name>
    <dbReference type="NCBI Taxonomy" id="630"/>
    <lineage>
        <taxon>Bacteria</taxon>
        <taxon>Pseudomonadati</taxon>
        <taxon>Pseudomonadota</taxon>
        <taxon>Gammaproteobacteria</taxon>
        <taxon>Enterobacterales</taxon>
        <taxon>Yersiniaceae</taxon>
        <taxon>Yersinia</taxon>
    </lineage>
</organism>